<reference evidence="2 4" key="1">
    <citation type="submission" date="2023-03" db="EMBL/GenBank/DDBJ databases">
        <title>Description of Hydrogenimonas sp. ISO32.</title>
        <authorList>
            <person name="Mino S."/>
            <person name="Fukazawa S."/>
            <person name="Sawabe T."/>
        </authorList>
    </citation>
    <scope>NUCLEOTIDE SEQUENCE [LARGE SCALE GENOMIC DNA]</scope>
    <source>
        <strain evidence="2 4">ISO32</strain>
    </source>
</reference>
<feature type="chain" id="PRO_5045028758" evidence="1">
    <location>
        <begin position="21"/>
        <end position="163"/>
    </location>
</feature>
<evidence type="ECO:0000313" key="4">
    <source>
        <dbReference type="Proteomes" id="UP001321445"/>
    </source>
</evidence>
<keyword evidence="4" id="KW-1185">Reference proteome</keyword>
<sequence length="163" mass="17786">MKPITRSILSVALGATLALGANLPNYKTLCEELGEIPGWSLTKCEGMKMVNPMMGEVVTAAKTYTKGDSSLEVTVVSGMQAMMMWGPYAAGTTIENDEALVKLETIDGFQVGISYDKKERSGGIVVRLADNAVLGGNFQNMDWKEALDLMKKIDWKRLASLFR</sequence>
<keyword evidence="1" id="KW-0732">Signal</keyword>
<name>A0ABN6WV68_9BACT</name>
<dbReference type="RefSeq" id="WP_286336007.1">
    <property type="nucleotide sequence ID" value="NZ_AP027370.1"/>
</dbReference>
<feature type="signal peptide" evidence="1">
    <location>
        <begin position="1"/>
        <end position="20"/>
    </location>
</feature>
<dbReference type="Proteomes" id="UP001321445">
    <property type="component" value="Chromosome"/>
</dbReference>
<accession>A0ABN6WV68</accession>
<evidence type="ECO:0000313" key="3">
    <source>
        <dbReference type="EMBL" id="BDY12960.1"/>
    </source>
</evidence>
<dbReference type="EMBL" id="AP027370">
    <property type="protein sequence ID" value="BDY12960.1"/>
    <property type="molecule type" value="Genomic_DNA"/>
</dbReference>
<proteinExistence type="predicted"/>
<dbReference type="EMBL" id="AP027370">
    <property type="protein sequence ID" value="BDY12843.1"/>
    <property type="molecule type" value="Genomic_DNA"/>
</dbReference>
<organism evidence="2 4">
    <name type="scientific">Hydrogenimonas cancrithermarum</name>
    <dbReference type="NCBI Taxonomy" id="2993563"/>
    <lineage>
        <taxon>Bacteria</taxon>
        <taxon>Pseudomonadati</taxon>
        <taxon>Campylobacterota</taxon>
        <taxon>Epsilonproteobacteria</taxon>
        <taxon>Campylobacterales</taxon>
        <taxon>Hydrogenimonadaceae</taxon>
        <taxon>Hydrogenimonas</taxon>
    </lineage>
</organism>
<gene>
    <name evidence="2" type="ORF">HCR_11550</name>
    <name evidence="3" type="ORF">HCR_12720</name>
</gene>
<evidence type="ECO:0000256" key="1">
    <source>
        <dbReference type="SAM" id="SignalP"/>
    </source>
</evidence>
<protein>
    <submittedName>
        <fullName evidence="2">Uncharacterized protein</fullName>
    </submittedName>
</protein>
<evidence type="ECO:0000313" key="2">
    <source>
        <dbReference type="EMBL" id="BDY12843.1"/>
    </source>
</evidence>